<evidence type="ECO:0000259" key="9">
    <source>
        <dbReference type="PROSITE" id="PS50156"/>
    </source>
</evidence>
<evidence type="ECO:0000256" key="7">
    <source>
        <dbReference type="SAM" id="MobiDB-lite"/>
    </source>
</evidence>
<dbReference type="PROSITE" id="PS50156">
    <property type="entry name" value="SSD"/>
    <property type="match status" value="1"/>
</dbReference>
<comment type="subcellular location">
    <subcellularLocation>
        <location evidence="1">Cell membrane</location>
        <topology evidence="1">Multi-pass membrane protein</topology>
    </subcellularLocation>
</comment>
<feature type="domain" description="SSD" evidence="9">
    <location>
        <begin position="195"/>
        <end position="320"/>
    </location>
</feature>
<dbReference type="EMBL" id="BSRX01000008">
    <property type="protein sequence ID" value="GLW53663.1"/>
    <property type="molecule type" value="Genomic_DNA"/>
</dbReference>
<dbReference type="PANTHER" id="PTHR33406:SF11">
    <property type="entry name" value="MEMBRANE PROTEIN SCO6666-RELATED"/>
    <property type="match status" value="1"/>
</dbReference>
<reference evidence="10" key="1">
    <citation type="submission" date="2023-02" db="EMBL/GenBank/DDBJ databases">
        <title>Kitasatospora phosalacinea NBRC 14362.</title>
        <authorList>
            <person name="Ichikawa N."/>
            <person name="Sato H."/>
            <person name="Tonouchi N."/>
        </authorList>
    </citation>
    <scope>NUCLEOTIDE SEQUENCE</scope>
    <source>
        <strain evidence="10">NBRC 14362</strain>
    </source>
</reference>
<feature type="transmembrane region" description="Helical" evidence="8">
    <location>
        <begin position="171"/>
        <end position="189"/>
    </location>
</feature>
<dbReference type="InterPro" id="IPR000731">
    <property type="entry name" value="SSD"/>
</dbReference>
<feature type="transmembrane region" description="Helical" evidence="8">
    <location>
        <begin position="384"/>
        <end position="403"/>
    </location>
</feature>
<keyword evidence="4 8" id="KW-0812">Transmembrane</keyword>
<feature type="transmembrane region" description="Helical" evidence="8">
    <location>
        <begin position="670"/>
        <end position="692"/>
    </location>
</feature>
<dbReference type="PANTHER" id="PTHR33406">
    <property type="entry name" value="MEMBRANE PROTEIN MJ1562-RELATED"/>
    <property type="match status" value="1"/>
</dbReference>
<keyword evidence="6 8" id="KW-0472">Membrane</keyword>
<protein>
    <submittedName>
        <fullName evidence="10">Membrane protein</fullName>
    </submittedName>
</protein>
<sequence length="745" mass="76077">MSTLLGRLGGAAAARPWRTIAAWALLIVAVLGLAQAFGGEPRDNYRIPGTPSTAGMDLLNERFPETSGTSARVVVHDRGGRALPAEALAALRGKLAEVPHALSVSEPIPSRAGDTALLTVGYDVKVTAFKDAEGLDALRAAARATTDAGYQVEFGGELPENFGAPNGMAEAIGMGAALVILVVALGSVVAAGLPLLVALAGIGVGTGLITLLSAVTDISGIAPTVASMVGLGVGIDYALLLVARHVEGLRRGLDVRAAAAEANATAGSSVVVAGATVLVSLFGLKLAGLSTYASFGYATFATVGAVMLAALTLVPALAGLSGPRLLRRAERRAHSAAPAATVGAPPAAAPPAAATASVQAAPAQAAPAATRTERWARLVGRRPVVATVLSLVVLLGLAAPVLGMRTWPQDAGSQASGNTTRKAYDLVAEAYGPGANGPLLLAVDLDRLPRSELPALEQELTADPGVAAVQPALVNAAGDAAVVSVQPRTGPQDEATAKLLKRLRADGLPAGVQVTGQVAAFSDISDRLAQRLWVVVPFVVVLSLVLLTVLFRAPVVAVKAAAMNLLSVAAAYGVMTAVFQHDAGAKLLGLPHAVPVSSWVPILMFTILFGLSMDYEVFLLSRVREDWLATGDARGSVVRGLSSTGRVISSAAAIMVAVFTGFAIDPDITVKMIGVGMAVAVLVDATVVRMVLVPATMTLLGRHNWWLPRWLDRLLPQLRIEHGDAPAPVPAPVPAPAPAGQPVEV</sequence>
<dbReference type="GO" id="GO:0005886">
    <property type="term" value="C:plasma membrane"/>
    <property type="evidence" value="ECO:0007669"/>
    <property type="project" value="UniProtKB-SubCell"/>
</dbReference>
<evidence type="ECO:0000256" key="5">
    <source>
        <dbReference type="ARBA" id="ARBA00022989"/>
    </source>
</evidence>
<keyword evidence="3" id="KW-1003">Cell membrane</keyword>
<feature type="transmembrane region" description="Helical" evidence="8">
    <location>
        <begin position="599"/>
        <end position="623"/>
    </location>
</feature>
<evidence type="ECO:0000313" key="10">
    <source>
        <dbReference type="EMBL" id="GLW53663.1"/>
    </source>
</evidence>
<gene>
    <name evidence="10" type="ORF">Kpho01_16740</name>
</gene>
<keyword evidence="5 8" id="KW-1133">Transmembrane helix</keyword>
<proteinExistence type="inferred from homology"/>
<dbReference type="RefSeq" id="WP_033255011.1">
    <property type="nucleotide sequence ID" value="NZ_BSRX01000008.1"/>
</dbReference>
<comment type="caution">
    <text evidence="10">The sequence shown here is derived from an EMBL/GenBank/DDBJ whole genome shotgun (WGS) entry which is preliminary data.</text>
</comment>
<feature type="transmembrane region" description="Helical" evidence="8">
    <location>
        <begin position="532"/>
        <end position="553"/>
    </location>
</feature>
<evidence type="ECO:0000256" key="8">
    <source>
        <dbReference type="SAM" id="Phobius"/>
    </source>
</evidence>
<dbReference type="InterPro" id="IPR004869">
    <property type="entry name" value="MMPL_dom"/>
</dbReference>
<evidence type="ECO:0000256" key="4">
    <source>
        <dbReference type="ARBA" id="ARBA00022692"/>
    </source>
</evidence>
<feature type="transmembrane region" description="Helical" evidence="8">
    <location>
        <begin position="644"/>
        <end position="664"/>
    </location>
</feature>
<dbReference type="Pfam" id="PF03176">
    <property type="entry name" value="MMPL"/>
    <property type="match status" value="2"/>
</dbReference>
<feature type="transmembrane region" description="Helical" evidence="8">
    <location>
        <begin position="560"/>
        <end position="579"/>
    </location>
</feature>
<name>A0A9W6PEV3_9ACTN</name>
<dbReference type="InterPro" id="IPR050545">
    <property type="entry name" value="Mycobact_MmpL"/>
</dbReference>
<evidence type="ECO:0000256" key="2">
    <source>
        <dbReference type="ARBA" id="ARBA00010157"/>
    </source>
</evidence>
<dbReference type="OrthoDB" id="3445880at2"/>
<feature type="transmembrane region" description="Helical" evidence="8">
    <location>
        <begin position="295"/>
        <end position="318"/>
    </location>
</feature>
<dbReference type="Gene3D" id="1.20.1640.10">
    <property type="entry name" value="Multidrug efflux transporter AcrB transmembrane domain"/>
    <property type="match status" value="2"/>
</dbReference>
<feature type="compositionally biased region" description="Pro residues" evidence="7">
    <location>
        <begin position="727"/>
        <end position="739"/>
    </location>
</feature>
<accession>A0A9W6PEV3</accession>
<feature type="region of interest" description="Disordered" evidence="7">
    <location>
        <begin position="726"/>
        <end position="745"/>
    </location>
</feature>
<dbReference type="AlphaFoldDB" id="A0A9W6PEV3"/>
<evidence type="ECO:0000256" key="3">
    <source>
        <dbReference type="ARBA" id="ARBA00022475"/>
    </source>
</evidence>
<dbReference type="Proteomes" id="UP001165143">
    <property type="component" value="Unassembled WGS sequence"/>
</dbReference>
<dbReference type="SUPFAM" id="SSF82866">
    <property type="entry name" value="Multidrug efflux transporter AcrB transmembrane domain"/>
    <property type="match status" value="2"/>
</dbReference>
<feature type="transmembrane region" description="Helical" evidence="8">
    <location>
        <begin position="264"/>
        <end position="283"/>
    </location>
</feature>
<evidence type="ECO:0000256" key="6">
    <source>
        <dbReference type="ARBA" id="ARBA00023136"/>
    </source>
</evidence>
<organism evidence="10 11">
    <name type="scientific">Kitasatospora phosalacinea</name>
    <dbReference type="NCBI Taxonomy" id="2065"/>
    <lineage>
        <taxon>Bacteria</taxon>
        <taxon>Bacillati</taxon>
        <taxon>Actinomycetota</taxon>
        <taxon>Actinomycetes</taxon>
        <taxon>Kitasatosporales</taxon>
        <taxon>Streptomycetaceae</taxon>
        <taxon>Kitasatospora</taxon>
    </lineage>
</organism>
<feature type="transmembrane region" description="Helical" evidence="8">
    <location>
        <begin position="221"/>
        <end position="243"/>
    </location>
</feature>
<evidence type="ECO:0000313" key="11">
    <source>
        <dbReference type="Proteomes" id="UP001165143"/>
    </source>
</evidence>
<evidence type="ECO:0000256" key="1">
    <source>
        <dbReference type="ARBA" id="ARBA00004651"/>
    </source>
</evidence>
<comment type="similarity">
    <text evidence="2">Belongs to the resistance-nodulation-cell division (RND) (TC 2.A.6) family. MmpL subfamily.</text>
</comment>